<dbReference type="GeneID" id="31357472"/>
<evidence type="ECO:0000256" key="2">
    <source>
        <dbReference type="ARBA" id="ARBA00022801"/>
    </source>
</evidence>
<dbReference type="Pfam" id="PF00135">
    <property type="entry name" value="COesterase"/>
    <property type="match status" value="1"/>
</dbReference>
<comment type="caution">
    <text evidence="5">The sequence shown here is derived from an EMBL/GenBank/DDBJ whole genome shotgun (WGS) entry which is preliminary data.</text>
</comment>
<organism evidence="5 6">
    <name type="scientific">Heterostelium pallidum (strain ATCC 26659 / Pp 5 / PN500)</name>
    <name type="common">Cellular slime mold</name>
    <name type="synonym">Polysphondylium pallidum</name>
    <dbReference type="NCBI Taxonomy" id="670386"/>
    <lineage>
        <taxon>Eukaryota</taxon>
        <taxon>Amoebozoa</taxon>
        <taxon>Evosea</taxon>
        <taxon>Eumycetozoa</taxon>
        <taxon>Dictyostelia</taxon>
        <taxon>Acytosteliales</taxon>
        <taxon>Acytosteliaceae</taxon>
        <taxon>Heterostelium</taxon>
    </lineage>
</organism>
<dbReference type="GO" id="GO:0052689">
    <property type="term" value="F:carboxylic ester hydrolase activity"/>
    <property type="evidence" value="ECO:0007669"/>
    <property type="project" value="TreeGrafter"/>
</dbReference>
<dbReference type="InterPro" id="IPR029058">
    <property type="entry name" value="AB_hydrolase_fold"/>
</dbReference>
<dbReference type="EC" id="3.1.1.-" evidence="3"/>
<reference evidence="5 6" key="1">
    <citation type="journal article" date="2011" name="Genome Res.">
        <title>Phylogeny-wide analysis of social amoeba genomes highlights ancient origins for complex intercellular communication.</title>
        <authorList>
            <person name="Heidel A.J."/>
            <person name="Lawal H.M."/>
            <person name="Felder M."/>
            <person name="Schilde C."/>
            <person name="Helps N.R."/>
            <person name="Tunggal B."/>
            <person name="Rivero F."/>
            <person name="John U."/>
            <person name="Schleicher M."/>
            <person name="Eichinger L."/>
            <person name="Platzer M."/>
            <person name="Noegel A.A."/>
            <person name="Schaap P."/>
            <person name="Gloeckner G."/>
        </authorList>
    </citation>
    <scope>NUCLEOTIDE SEQUENCE [LARGE SCALE GENOMIC DNA]</scope>
    <source>
        <strain evidence="6">ATCC 26659 / Pp 5 / PN500</strain>
    </source>
</reference>
<dbReference type="SUPFAM" id="SSF53474">
    <property type="entry name" value="alpha/beta-Hydrolases"/>
    <property type="match status" value="1"/>
</dbReference>
<proteinExistence type="inferred from homology"/>
<dbReference type="PANTHER" id="PTHR43918">
    <property type="entry name" value="ACETYLCHOLINESTERASE"/>
    <property type="match status" value="1"/>
</dbReference>
<dbReference type="InterPro" id="IPR002018">
    <property type="entry name" value="CarbesteraseB"/>
</dbReference>
<feature type="chain" id="PRO_5005126268" description="Carboxylic ester hydrolase" evidence="3">
    <location>
        <begin position="21"/>
        <end position="512"/>
    </location>
</feature>
<dbReference type="OMA" id="AQYMIAY"/>
<protein>
    <recommendedName>
        <fullName evidence="3">Carboxylic ester hydrolase</fullName>
        <ecNumber evidence="3">3.1.1.-</ecNumber>
    </recommendedName>
</protein>
<dbReference type="Gene3D" id="3.40.50.1820">
    <property type="entry name" value="alpha/beta hydrolase"/>
    <property type="match status" value="1"/>
</dbReference>
<dbReference type="Proteomes" id="UP000001396">
    <property type="component" value="Unassembled WGS sequence"/>
</dbReference>
<dbReference type="ESTHER" id="polpa-d3b0x9">
    <property type="family name" value="Cholinesterase-like"/>
</dbReference>
<dbReference type="InterPro" id="IPR019826">
    <property type="entry name" value="Carboxylesterase_B_AS"/>
</dbReference>
<sequence>MFLKLISVLLIVSLAYVANGQQSAPLTVSARSGVFTGIYFNSTRAFLGVPYAKPPVGSLRFEQPQPRDYIFGTYQATTHAPSCWQSGKPAGYVYSEDCLYMDIYTPKGYSRNSMPVLVFIHGGRYWTGAATDFPGDKLAAIQKAVVVIIQYRLNVFGFQPFSDSNNNLGLQDQQLALRFVRDNIRAFGGDPSQVTIFGESAGGSSVLHHTIIPSSFSLYNNAIIQSAWQWYIPTVAQGRTKMASWAATKGCDGTTDIITCLKTKNATDITPTAGQSDFFVPMVDGKLITSLPLKAIKEKRYNYDATIMMGHNYDEGNFMAYSRLGWVPPNVTVTDATYNTSIAKYLNVYFNSSQVTDIMNLYAPVAAQLGNWYGGAEFFGDYYIVCGSILASQYFKADRVEAYYYLFNYSSPNYPANEWFLAASHGNELPYIFFQDIYTPYPFANSDNLLASRMSSAWVDFADNDSPRSPLSDWPTNYPQAMYYGPNASDFKATKPYTKDICENWRQYFEAY</sequence>
<accession>D3B0X9</accession>
<evidence type="ECO:0000256" key="3">
    <source>
        <dbReference type="RuleBase" id="RU361235"/>
    </source>
</evidence>
<gene>
    <name evidence="5" type="ORF">PPL_01946</name>
</gene>
<dbReference type="AlphaFoldDB" id="D3B0X9"/>
<keyword evidence="6" id="KW-1185">Reference proteome</keyword>
<feature type="domain" description="Carboxylesterase type B" evidence="4">
    <location>
        <begin position="27"/>
        <end position="480"/>
    </location>
</feature>
<name>D3B0X9_HETP5</name>
<evidence type="ECO:0000313" key="5">
    <source>
        <dbReference type="EMBL" id="EFA84953.1"/>
    </source>
</evidence>
<keyword evidence="2 3" id="KW-0378">Hydrolase</keyword>
<dbReference type="PANTHER" id="PTHR43918:SF4">
    <property type="entry name" value="CARBOXYLIC ESTER HYDROLASE"/>
    <property type="match status" value="1"/>
</dbReference>
<dbReference type="RefSeq" id="XP_020437063.1">
    <property type="nucleotide sequence ID" value="XM_020572946.1"/>
</dbReference>
<dbReference type="PROSITE" id="PS00122">
    <property type="entry name" value="CARBOXYLESTERASE_B_1"/>
    <property type="match status" value="1"/>
</dbReference>
<dbReference type="EMBL" id="ADBJ01000008">
    <property type="protein sequence ID" value="EFA84953.1"/>
    <property type="molecule type" value="Genomic_DNA"/>
</dbReference>
<keyword evidence="3" id="KW-0732">Signal</keyword>
<dbReference type="InterPro" id="IPR050654">
    <property type="entry name" value="AChE-related_enzymes"/>
</dbReference>
<evidence type="ECO:0000259" key="4">
    <source>
        <dbReference type="Pfam" id="PF00135"/>
    </source>
</evidence>
<dbReference type="STRING" id="670386.D3B0X9"/>
<comment type="similarity">
    <text evidence="1 3">Belongs to the type-B carboxylesterase/lipase family.</text>
</comment>
<dbReference type="InParanoid" id="D3B0X9"/>
<feature type="signal peptide" evidence="3">
    <location>
        <begin position="1"/>
        <end position="20"/>
    </location>
</feature>
<evidence type="ECO:0000313" key="6">
    <source>
        <dbReference type="Proteomes" id="UP000001396"/>
    </source>
</evidence>
<evidence type="ECO:0000256" key="1">
    <source>
        <dbReference type="ARBA" id="ARBA00005964"/>
    </source>
</evidence>